<gene>
    <name evidence="2" type="ORF">SAMN05421825_3435</name>
</gene>
<dbReference type="Pfam" id="PF13463">
    <property type="entry name" value="HTH_27"/>
    <property type="match status" value="1"/>
</dbReference>
<keyword evidence="3" id="KW-1185">Reference proteome</keyword>
<protein>
    <submittedName>
        <fullName evidence="2">Transcriptional regulator, MarR family</fullName>
    </submittedName>
</protein>
<dbReference type="AlphaFoldDB" id="A0A1G7UHH3"/>
<dbReference type="PRINTS" id="PR00598">
    <property type="entry name" value="HTHMARR"/>
</dbReference>
<reference evidence="3" key="1">
    <citation type="submission" date="2016-10" db="EMBL/GenBank/DDBJ databases">
        <authorList>
            <person name="Varghese N."/>
            <person name="Submissions S."/>
        </authorList>
    </citation>
    <scope>NUCLEOTIDE SEQUENCE [LARGE SCALE GENOMIC DNA]</scope>
    <source>
        <strain evidence="3">DSM 19684</strain>
    </source>
</reference>
<organism evidence="2 3">
    <name type="scientific">Epilithonimonas hungarica</name>
    <dbReference type="NCBI Taxonomy" id="454006"/>
    <lineage>
        <taxon>Bacteria</taxon>
        <taxon>Pseudomonadati</taxon>
        <taxon>Bacteroidota</taxon>
        <taxon>Flavobacteriia</taxon>
        <taxon>Flavobacteriales</taxon>
        <taxon>Weeksellaceae</taxon>
        <taxon>Chryseobacterium group</taxon>
        <taxon>Epilithonimonas</taxon>
    </lineage>
</organism>
<dbReference type="InterPro" id="IPR036390">
    <property type="entry name" value="WH_DNA-bd_sf"/>
</dbReference>
<evidence type="ECO:0000259" key="1">
    <source>
        <dbReference type="PROSITE" id="PS50995"/>
    </source>
</evidence>
<dbReference type="InterPro" id="IPR039422">
    <property type="entry name" value="MarR/SlyA-like"/>
</dbReference>
<sequence>MNFDLIKAVVELVRQFMEQNESKALYSNDIHGFTKWMNTCFRDNSELEDSTWIGKKSGRSSESVINTLLVRIVRYAKSYSRSIVVNSMFSSQDDFIYLISLNSLGSMSKMDLIRHNVHEKPAGMLVINRLINNGWVEQTVSDKDKRIKLIQITKKGLDILDKHMNEIRKASKVVTANLTHPEQMILIGILSKLDEFHYSVYRTDLDATDLLDKAYEKLN</sequence>
<dbReference type="PANTHER" id="PTHR33164">
    <property type="entry name" value="TRANSCRIPTIONAL REGULATOR, MARR FAMILY"/>
    <property type="match status" value="1"/>
</dbReference>
<evidence type="ECO:0000313" key="3">
    <source>
        <dbReference type="Proteomes" id="UP000199203"/>
    </source>
</evidence>
<dbReference type="InterPro" id="IPR036388">
    <property type="entry name" value="WH-like_DNA-bd_sf"/>
</dbReference>
<dbReference type="SUPFAM" id="SSF46785">
    <property type="entry name" value="Winged helix' DNA-binding domain"/>
    <property type="match status" value="1"/>
</dbReference>
<dbReference type="InterPro" id="IPR000835">
    <property type="entry name" value="HTH_MarR-typ"/>
</dbReference>
<dbReference type="GO" id="GO:0006950">
    <property type="term" value="P:response to stress"/>
    <property type="evidence" value="ECO:0007669"/>
    <property type="project" value="TreeGrafter"/>
</dbReference>
<accession>A0A1G7UHH3</accession>
<name>A0A1G7UHH3_9FLAO</name>
<dbReference type="Proteomes" id="UP000199203">
    <property type="component" value="Unassembled WGS sequence"/>
</dbReference>
<dbReference type="Gene3D" id="1.10.10.10">
    <property type="entry name" value="Winged helix-like DNA-binding domain superfamily/Winged helix DNA-binding domain"/>
    <property type="match status" value="1"/>
</dbReference>
<dbReference type="EMBL" id="FNBH01000004">
    <property type="protein sequence ID" value="SDG46778.1"/>
    <property type="molecule type" value="Genomic_DNA"/>
</dbReference>
<dbReference type="STRING" id="454006.SAMN05421825_3435"/>
<dbReference type="RefSeq" id="WP_089874640.1">
    <property type="nucleotide sequence ID" value="NZ_FNBH01000004.1"/>
</dbReference>
<dbReference type="PROSITE" id="PS50995">
    <property type="entry name" value="HTH_MARR_2"/>
    <property type="match status" value="1"/>
</dbReference>
<proteinExistence type="predicted"/>
<dbReference type="GO" id="GO:0003700">
    <property type="term" value="F:DNA-binding transcription factor activity"/>
    <property type="evidence" value="ECO:0007669"/>
    <property type="project" value="InterPro"/>
</dbReference>
<feature type="domain" description="HTH marR-type" evidence="1">
    <location>
        <begin position="62"/>
        <end position="195"/>
    </location>
</feature>
<dbReference type="OrthoDB" id="961069at2"/>
<evidence type="ECO:0000313" key="2">
    <source>
        <dbReference type="EMBL" id="SDG46778.1"/>
    </source>
</evidence>
<dbReference type="PANTHER" id="PTHR33164:SF43">
    <property type="entry name" value="HTH-TYPE TRANSCRIPTIONAL REPRESSOR YETL"/>
    <property type="match status" value="1"/>
</dbReference>